<dbReference type="Pfam" id="PF10016">
    <property type="entry name" value="DUF2259"/>
    <property type="match status" value="1"/>
</dbReference>
<evidence type="ECO:0000313" key="1">
    <source>
        <dbReference type="EMBL" id="NML73402.1"/>
    </source>
</evidence>
<accession>A0A7Y0ATT9</accession>
<organism evidence="1 2">
    <name type="scientific">Rhizobium terricola</name>
    <dbReference type="NCBI Taxonomy" id="2728849"/>
    <lineage>
        <taxon>Bacteria</taxon>
        <taxon>Pseudomonadati</taxon>
        <taxon>Pseudomonadota</taxon>
        <taxon>Alphaproteobacteria</taxon>
        <taxon>Hyphomicrobiales</taxon>
        <taxon>Rhizobiaceae</taxon>
        <taxon>Rhizobium/Agrobacterium group</taxon>
        <taxon>Rhizobium</taxon>
    </lineage>
</organism>
<proteinExistence type="predicted"/>
<name>A0A7Y0ATT9_9HYPH</name>
<dbReference type="RefSeq" id="WP_169587708.1">
    <property type="nucleotide sequence ID" value="NZ_JABBGK010000001.1"/>
</dbReference>
<gene>
    <name evidence="1" type="ORF">HHL25_04595</name>
</gene>
<dbReference type="AlphaFoldDB" id="A0A7Y0ATT9"/>
<keyword evidence="2" id="KW-1185">Reference proteome</keyword>
<dbReference type="InterPro" id="IPR018725">
    <property type="entry name" value="DUF2259_secreted"/>
</dbReference>
<dbReference type="EMBL" id="JABBGK010000001">
    <property type="protein sequence ID" value="NML73402.1"/>
    <property type="molecule type" value="Genomic_DNA"/>
</dbReference>
<evidence type="ECO:0000313" key="2">
    <source>
        <dbReference type="Proteomes" id="UP000541470"/>
    </source>
</evidence>
<reference evidence="1 2" key="1">
    <citation type="submission" date="2020-04" db="EMBL/GenBank/DDBJ databases">
        <title>Rhizobium sp. S-51 isolated from soil.</title>
        <authorList>
            <person name="Dahal R.H."/>
        </authorList>
    </citation>
    <scope>NUCLEOTIDE SEQUENCE [LARGE SCALE GENOMIC DNA]</scope>
    <source>
        <strain evidence="1 2">S-51</strain>
    </source>
</reference>
<dbReference type="Proteomes" id="UP000541470">
    <property type="component" value="Unassembled WGS sequence"/>
</dbReference>
<sequence length="235" mass="25712">MGLATMLVALPAMAAEFSEFRSLGFSKDGSVYAFEEFGISDSSGLAYSNIFVIDTVKDKFLPGTPIRVGVERDTDSLAKVRKLALEKAAPLIEENNLLDHPGEVVAFNPISELGPSNDELKYFEHPADPSFGEPYTLTIEEFFAPPTRYCVDMVDTLKAFRLRFKVKAGKPADDLVYTDGPEIPESRQCVVGYRLGGVITYAAETGQTVHMALVNVLSIGYEGNNGRWIAVPVHP</sequence>
<protein>
    <submittedName>
        <fullName evidence="1">DUF2259 domain-containing protein</fullName>
    </submittedName>
</protein>
<comment type="caution">
    <text evidence="1">The sequence shown here is derived from an EMBL/GenBank/DDBJ whole genome shotgun (WGS) entry which is preliminary data.</text>
</comment>